<dbReference type="GO" id="GO:0051601">
    <property type="term" value="P:exocyst localization"/>
    <property type="evidence" value="ECO:0007669"/>
    <property type="project" value="TreeGrafter"/>
</dbReference>
<evidence type="ECO:0000256" key="3">
    <source>
        <dbReference type="ARBA" id="ARBA00022483"/>
    </source>
</evidence>
<gene>
    <name evidence="4" type="ORF">AMSG_10638</name>
</gene>
<dbReference type="PANTHER" id="PTHR21292:SF1">
    <property type="entry name" value="EXOCYST COMPLEX COMPONENT 3"/>
    <property type="match status" value="1"/>
</dbReference>
<protein>
    <recommendedName>
        <fullName evidence="6">Exocyst complex component Sec6</fullName>
    </recommendedName>
</protein>
<keyword evidence="2" id="KW-0813">Transport</keyword>
<dbReference type="GO" id="GO:0000145">
    <property type="term" value="C:exocyst"/>
    <property type="evidence" value="ECO:0007669"/>
    <property type="project" value="InterPro"/>
</dbReference>
<organism evidence="4 5">
    <name type="scientific">Thecamonas trahens ATCC 50062</name>
    <dbReference type="NCBI Taxonomy" id="461836"/>
    <lineage>
        <taxon>Eukaryota</taxon>
        <taxon>Apusozoa</taxon>
        <taxon>Apusomonadida</taxon>
        <taxon>Apusomonadidae</taxon>
        <taxon>Thecamonas</taxon>
    </lineage>
</organism>
<comment type="similarity">
    <text evidence="1">Belongs to the SEC6 family.</text>
</comment>
<evidence type="ECO:0000256" key="1">
    <source>
        <dbReference type="ARBA" id="ARBA00009447"/>
    </source>
</evidence>
<accession>A0A0L0DS18</accession>
<evidence type="ECO:0008006" key="6">
    <source>
        <dbReference type="Google" id="ProtNLM"/>
    </source>
</evidence>
<dbReference type="STRING" id="461836.A0A0L0DS18"/>
<evidence type="ECO:0000313" key="5">
    <source>
        <dbReference type="Proteomes" id="UP000054408"/>
    </source>
</evidence>
<dbReference type="AlphaFoldDB" id="A0A0L0DS18"/>
<dbReference type="OMA" id="MNIGPKT"/>
<dbReference type="InterPro" id="IPR042532">
    <property type="entry name" value="EXOC3/Sec6_C"/>
</dbReference>
<dbReference type="GeneID" id="25568811"/>
<dbReference type="PANTHER" id="PTHR21292">
    <property type="entry name" value="EXOCYST COMPLEX COMPONENT SEC6-RELATED"/>
    <property type="match status" value="1"/>
</dbReference>
<dbReference type="EMBL" id="GL349494">
    <property type="protein sequence ID" value="KNC55042.1"/>
    <property type="molecule type" value="Genomic_DNA"/>
</dbReference>
<reference evidence="4 5" key="1">
    <citation type="submission" date="2010-05" db="EMBL/GenBank/DDBJ databases">
        <title>The Genome Sequence of Thecamonas trahens ATCC 50062.</title>
        <authorList>
            <consortium name="The Broad Institute Genome Sequencing Platform"/>
            <person name="Russ C."/>
            <person name="Cuomo C."/>
            <person name="Shea T."/>
            <person name="Young S.K."/>
            <person name="Zeng Q."/>
            <person name="Koehrsen M."/>
            <person name="Haas B."/>
            <person name="Borodovsky M."/>
            <person name="Guigo R."/>
            <person name="Alvarado L."/>
            <person name="Berlin A."/>
            <person name="Bochicchio J."/>
            <person name="Borenstein D."/>
            <person name="Chapman S."/>
            <person name="Chen Z."/>
            <person name="Freedman E."/>
            <person name="Gellesch M."/>
            <person name="Goldberg J."/>
            <person name="Griggs A."/>
            <person name="Gujja S."/>
            <person name="Heilman E."/>
            <person name="Heiman D."/>
            <person name="Hepburn T."/>
            <person name="Howarth C."/>
            <person name="Jen D."/>
            <person name="Larson L."/>
            <person name="Mehta T."/>
            <person name="Park D."/>
            <person name="Pearson M."/>
            <person name="Roberts A."/>
            <person name="Saif S."/>
            <person name="Shenoy N."/>
            <person name="Sisk P."/>
            <person name="Stolte C."/>
            <person name="Sykes S."/>
            <person name="Thomson T."/>
            <person name="Walk T."/>
            <person name="White J."/>
            <person name="Yandava C."/>
            <person name="Burger G."/>
            <person name="Gray M.W."/>
            <person name="Holland P.W.H."/>
            <person name="King N."/>
            <person name="Lang F.B.F."/>
            <person name="Roger A.J."/>
            <person name="Ruiz-Trillo I."/>
            <person name="Lander E."/>
            <person name="Nusbaum C."/>
        </authorList>
    </citation>
    <scope>NUCLEOTIDE SEQUENCE [LARGE SCALE GENOMIC DNA]</scope>
    <source>
        <strain evidence="4 5">ATCC 50062</strain>
    </source>
</reference>
<name>A0A0L0DS18_THETB</name>
<keyword evidence="5" id="KW-1185">Reference proteome</keyword>
<dbReference type="OrthoDB" id="190098at2759"/>
<sequence length="741" mass="81977">MRRMHSSVVSGERVQEEAREAARVRVAALLQEAEHVGKVGEYMTDIGHALAAVESQLVSVVTMQLNDARSAMNAAGEGRAHLNRVRKSITTASATSTATASLIHQYPLVASVSQAATNIRATLDLLDSIQSIPERVVELLDLLEDDDALIEVHTELIQLEADRDTALARAADSPAEQAQLAIHFQEVAEVRAKLLKRIRQLFGRTLELARSMPQLLVAILIIVSKEEAAAAAAGDLTAVQYFGFEAKLGRYGLLMMDALDRAAEERFMGHFGMTSTLAEVLEAGAFVIEDLEQVYDVVRPCFPPQFRVFDFWISEYHTRLYNKLEEMTLSSAAPLTAAEILVFISWVREYQADMALRLGVTSLEPQLVESFAPLMGMYLEHMASRLHEWVDNVFLADTDDRNTNAPPERDITGLNCTAAPVHLFKMVNEQIEVASGTSMGKFLWDVVVKCITALKRYQDRVAGMLVSVADGSSLWQRRDSEADGDLAFLYTLEQINNASKCMRHTATLKDKLAAMLEEPWDEELDALDELDAGFFALANQAVSVLSGLILDDLKPVMAQFFSSKGKWIEEQLMATVIATLEDYYYEDELRECIDPVFFERLAIGQEIAVVQAYVDALLASKTPVTENVAAAMLADKEALDGFFGSVLIMKQKKAARVTRVIASLAEFLVAQAGNMALWIEDLVRDNPDLDAAQLTTLNNLRPGLDKRERAIDLDAGLRYLEAFDGVPASAEFGWFSASHKQ</sequence>
<proteinExistence type="inferred from homology"/>
<dbReference type="Proteomes" id="UP000054408">
    <property type="component" value="Unassembled WGS sequence"/>
</dbReference>
<dbReference type="Pfam" id="PF06046">
    <property type="entry name" value="Sec6"/>
    <property type="match status" value="1"/>
</dbReference>
<dbReference type="Gene3D" id="1.10.357.70">
    <property type="entry name" value="Exocyst complex component Sec6, C-terminal domain"/>
    <property type="match status" value="1"/>
</dbReference>
<dbReference type="Gene3D" id="1.10.357.50">
    <property type="match status" value="1"/>
</dbReference>
<dbReference type="GO" id="GO:0006887">
    <property type="term" value="P:exocytosis"/>
    <property type="evidence" value="ECO:0007669"/>
    <property type="project" value="UniProtKB-KW"/>
</dbReference>
<evidence type="ECO:0000313" key="4">
    <source>
        <dbReference type="EMBL" id="KNC55042.1"/>
    </source>
</evidence>
<dbReference type="eggNOG" id="KOG2286">
    <property type="taxonomic scope" value="Eukaryota"/>
</dbReference>
<dbReference type="RefSeq" id="XP_013753348.1">
    <property type="nucleotide sequence ID" value="XM_013897894.1"/>
</dbReference>
<keyword evidence="3" id="KW-0268">Exocytosis</keyword>
<dbReference type="InterPro" id="IPR010326">
    <property type="entry name" value="EXOC3/Sec6"/>
</dbReference>
<dbReference type="GO" id="GO:0000149">
    <property type="term" value="F:SNARE binding"/>
    <property type="evidence" value="ECO:0007669"/>
    <property type="project" value="TreeGrafter"/>
</dbReference>
<evidence type="ECO:0000256" key="2">
    <source>
        <dbReference type="ARBA" id="ARBA00022448"/>
    </source>
</evidence>